<keyword evidence="2" id="KW-1133">Transmembrane helix</keyword>
<gene>
    <name evidence="4" type="ORF">VZT92_006656</name>
</gene>
<comment type="caution">
    <text evidence="4">The sequence shown here is derived from an EMBL/GenBank/DDBJ whole genome shotgun (WGS) entry which is preliminary data.</text>
</comment>
<feature type="chain" id="PRO_5043407669" description="Ig-like domain-containing protein" evidence="3">
    <location>
        <begin position="18"/>
        <end position="306"/>
    </location>
</feature>
<keyword evidence="3" id="KW-0732">Signal</keyword>
<evidence type="ECO:0008006" key="6">
    <source>
        <dbReference type="Google" id="ProtNLM"/>
    </source>
</evidence>
<dbReference type="Proteomes" id="UP001488805">
    <property type="component" value="Unassembled WGS sequence"/>
</dbReference>
<evidence type="ECO:0000313" key="5">
    <source>
        <dbReference type="Proteomes" id="UP001488805"/>
    </source>
</evidence>
<dbReference type="Gene3D" id="2.60.40.10">
    <property type="entry name" value="Immunoglobulins"/>
    <property type="match status" value="2"/>
</dbReference>
<evidence type="ECO:0000256" key="1">
    <source>
        <dbReference type="SAM" id="MobiDB-lite"/>
    </source>
</evidence>
<feature type="transmembrane region" description="Helical" evidence="2">
    <location>
        <begin position="236"/>
        <end position="261"/>
    </location>
</feature>
<dbReference type="InterPro" id="IPR013783">
    <property type="entry name" value="Ig-like_fold"/>
</dbReference>
<organism evidence="4 5">
    <name type="scientific">Zoarces viviparus</name>
    <name type="common">Viviparous eelpout</name>
    <name type="synonym">Blennius viviparus</name>
    <dbReference type="NCBI Taxonomy" id="48416"/>
    <lineage>
        <taxon>Eukaryota</taxon>
        <taxon>Metazoa</taxon>
        <taxon>Chordata</taxon>
        <taxon>Craniata</taxon>
        <taxon>Vertebrata</taxon>
        <taxon>Euteleostomi</taxon>
        <taxon>Actinopterygii</taxon>
        <taxon>Neopterygii</taxon>
        <taxon>Teleostei</taxon>
        <taxon>Neoteleostei</taxon>
        <taxon>Acanthomorphata</taxon>
        <taxon>Eupercaria</taxon>
        <taxon>Perciformes</taxon>
        <taxon>Cottioidei</taxon>
        <taxon>Zoarcales</taxon>
        <taxon>Zoarcidae</taxon>
        <taxon>Zoarcinae</taxon>
        <taxon>Zoarces</taxon>
    </lineage>
</organism>
<evidence type="ECO:0000313" key="4">
    <source>
        <dbReference type="EMBL" id="KAK9536903.1"/>
    </source>
</evidence>
<feature type="region of interest" description="Disordered" evidence="1">
    <location>
        <begin position="169"/>
        <end position="195"/>
    </location>
</feature>
<keyword evidence="2" id="KW-0812">Transmembrane</keyword>
<evidence type="ECO:0000256" key="3">
    <source>
        <dbReference type="SAM" id="SignalP"/>
    </source>
</evidence>
<dbReference type="AlphaFoldDB" id="A0AAW1FR62"/>
<accession>A0AAW1FR62</accession>
<proteinExistence type="predicted"/>
<reference evidence="4 5" key="1">
    <citation type="journal article" date="2024" name="Genome Biol. Evol.">
        <title>Chromosome-level genome assembly of the viviparous eelpout Zoarces viviparus.</title>
        <authorList>
            <person name="Fuhrmann N."/>
            <person name="Brasseur M.V."/>
            <person name="Bakowski C.E."/>
            <person name="Podsiadlowski L."/>
            <person name="Prost S."/>
            <person name="Krehenwinkel H."/>
            <person name="Mayer C."/>
        </authorList>
    </citation>
    <scope>NUCLEOTIDE SEQUENCE [LARGE SCALE GENOMIC DNA]</scope>
    <source>
        <strain evidence="4">NO-MEL_2022_Ind0_liver</strain>
    </source>
</reference>
<feature type="compositionally biased region" description="Polar residues" evidence="1">
    <location>
        <begin position="177"/>
        <end position="192"/>
    </location>
</feature>
<sequence>MIFIGMIFTTLATAALAKGTIKCNFSGAAGARRCSGAVGQLLIFHLTNTAKTNIRLSKDDKYVVLGIAKNQIETSNEEYVSQSEVFTNGTITLGNATKRHSGDYLLDEYDSDGVLLKQVNMHLELQVPVSKPAVSQMCLSPEHQKNISCSSEGDVVQFTLTLNGLLLVPTGGHRQTPRSSTESPSDNNTEQPRASHVTVALHSELTGSFTCRVRNNFTNDETVIHLKSCRDSVSSFPVVTLVVTAGVVSLLLLAALCLGLIKRNKRKPTAADGGNTEDEVVYADVRIKKTRKTGANSHQNAAELFP</sequence>
<keyword evidence="2" id="KW-0472">Membrane</keyword>
<evidence type="ECO:0000256" key="2">
    <source>
        <dbReference type="SAM" id="Phobius"/>
    </source>
</evidence>
<name>A0AAW1FR62_ZOAVI</name>
<dbReference type="EMBL" id="JBCEZU010000045">
    <property type="protein sequence ID" value="KAK9536903.1"/>
    <property type="molecule type" value="Genomic_DNA"/>
</dbReference>
<protein>
    <recommendedName>
        <fullName evidence="6">Ig-like domain-containing protein</fullName>
    </recommendedName>
</protein>
<keyword evidence="5" id="KW-1185">Reference proteome</keyword>
<feature type="signal peptide" evidence="3">
    <location>
        <begin position="1"/>
        <end position="17"/>
    </location>
</feature>